<evidence type="ECO:0000256" key="5">
    <source>
        <dbReference type="PROSITE-ProRule" id="PRU00221"/>
    </source>
</evidence>
<name>A0A919Q9L6_9ACTN</name>
<proteinExistence type="inferred from homology"/>
<feature type="repeat" description="WD" evidence="5">
    <location>
        <begin position="1093"/>
        <end position="1126"/>
    </location>
</feature>
<dbReference type="CDD" id="cd00267">
    <property type="entry name" value="ABC_ATPase"/>
    <property type="match status" value="1"/>
</dbReference>
<evidence type="ECO:0000256" key="2">
    <source>
        <dbReference type="ARBA" id="ARBA00022574"/>
    </source>
</evidence>
<protein>
    <recommendedName>
        <fullName evidence="7">OmpR/PhoB-type domain-containing protein</fullName>
    </recommendedName>
</protein>
<dbReference type="Gene3D" id="1.10.10.10">
    <property type="entry name" value="Winged helix-like DNA-binding domain superfamily/Winged helix DNA-binding domain"/>
    <property type="match status" value="1"/>
</dbReference>
<dbReference type="Pfam" id="PF03704">
    <property type="entry name" value="BTAD"/>
    <property type="match status" value="1"/>
</dbReference>
<evidence type="ECO:0000259" key="7">
    <source>
        <dbReference type="PROSITE" id="PS51755"/>
    </source>
</evidence>
<keyword evidence="9" id="KW-1185">Reference proteome</keyword>
<dbReference type="SMART" id="SM00320">
    <property type="entry name" value="WD40"/>
    <property type="match status" value="10"/>
</dbReference>
<comment type="caution">
    <text evidence="8">The sequence shown here is derived from an EMBL/GenBank/DDBJ whole genome shotgun (WGS) entry which is preliminary data.</text>
</comment>
<evidence type="ECO:0000313" key="9">
    <source>
        <dbReference type="Proteomes" id="UP000640052"/>
    </source>
</evidence>
<dbReference type="Pfam" id="PF20703">
    <property type="entry name" value="nSTAND1"/>
    <property type="match status" value="1"/>
</dbReference>
<reference evidence="8" key="1">
    <citation type="submission" date="2021-01" db="EMBL/GenBank/DDBJ databases">
        <title>Whole genome shotgun sequence of Acrocarpospora phusangensis NBRC 108782.</title>
        <authorList>
            <person name="Komaki H."/>
            <person name="Tamura T."/>
        </authorList>
    </citation>
    <scope>NUCLEOTIDE SEQUENCE</scope>
    <source>
        <strain evidence="8">NBRC 108782</strain>
    </source>
</reference>
<dbReference type="Gene3D" id="1.25.40.10">
    <property type="entry name" value="Tetratricopeptide repeat domain"/>
    <property type="match status" value="1"/>
</dbReference>
<dbReference type="PROSITE" id="PS51755">
    <property type="entry name" value="OMPR_PHOB"/>
    <property type="match status" value="1"/>
</dbReference>
<dbReference type="Gene3D" id="2.130.10.10">
    <property type="entry name" value="YVTN repeat-like/Quinoprotein amine dehydrogenase"/>
    <property type="match status" value="4"/>
</dbReference>
<gene>
    <name evidence="8" type="ORF">Aph01nite_28730</name>
</gene>
<feature type="repeat" description="WD" evidence="5">
    <location>
        <begin position="1304"/>
        <end position="1344"/>
    </location>
</feature>
<dbReference type="InterPro" id="IPR001867">
    <property type="entry name" value="OmpR/PhoB-type_DNA-bd"/>
</dbReference>
<feature type="domain" description="OmpR/PhoB-type" evidence="7">
    <location>
        <begin position="1"/>
        <end position="94"/>
    </location>
</feature>
<dbReference type="Pfam" id="PF00400">
    <property type="entry name" value="WD40"/>
    <property type="match status" value="6"/>
</dbReference>
<dbReference type="InterPro" id="IPR001680">
    <property type="entry name" value="WD40_rpt"/>
</dbReference>
<dbReference type="SMART" id="SM00862">
    <property type="entry name" value="Trans_reg_C"/>
    <property type="match status" value="1"/>
</dbReference>
<feature type="repeat" description="WD" evidence="5">
    <location>
        <begin position="1052"/>
        <end position="1084"/>
    </location>
</feature>
<feature type="repeat" description="WD" evidence="5">
    <location>
        <begin position="890"/>
        <end position="931"/>
    </location>
</feature>
<dbReference type="InterPro" id="IPR036322">
    <property type="entry name" value="WD40_repeat_dom_sf"/>
</dbReference>
<dbReference type="EMBL" id="BOOA01000020">
    <property type="protein sequence ID" value="GIH24563.1"/>
    <property type="molecule type" value="Genomic_DNA"/>
</dbReference>
<dbReference type="InterPro" id="IPR019775">
    <property type="entry name" value="WD40_repeat_CS"/>
</dbReference>
<keyword evidence="2 5" id="KW-0853">WD repeat</keyword>
<feature type="DNA-binding region" description="OmpR/PhoB-type" evidence="6">
    <location>
        <begin position="1"/>
        <end position="94"/>
    </location>
</feature>
<dbReference type="InterPro" id="IPR015943">
    <property type="entry name" value="WD40/YVTN_repeat-like_dom_sf"/>
</dbReference>
<dbReference type="PROSITE" id="PS50082">
    <property type="entry name" value="WD_REPEATS_2"/>
    <property type="match status" value="6"/>
</dbReference>
<dbReference type="Pfam" id="PF00486">
    <property type="entry name" value="Trans_reg_C"/>
    <property type="match status" value="1"/>
</dbReference>
<dbReference type="PROSITE" id="PS50294">
    <property type="entry name" value="WD_REPEATS_REGION"/>
    <property type="match status" value="3"/>
</dbReference>
<dbReference type="CDD" id="cd15831">
    <property type="entry name" value="BTAD"/>
    <property type="match status" value="1"/>
</dbReference>
<dbReference type="Proteomes" id="UP000640052">
    <property type="component" value="Unassembled WGS sequence"/>
</dbReference>
<comment type="similarity">
    <text evidence="1">Belongs to the AfsR/DnrI/RedD regulatory family.</text>
</comment>
<evidence type="ECO:0000256" key="4">
    <source>
        <dbReference type="ARBA" id="ARBA00023125"/>
    </source>
</evidence>
<dbReference type="PANTHER" id="PTHR19848">
    <property type="entry name" value="WD40 REPEAT PROTEIN"/>
    <property type="match status" value="1"/>
</dbReference>
<dbReference type="InterPro" id="IPR005158">
    <property type="entry name" value="BTAD"/>
</dbReference>
<dbReference type="GO" id="GO:0006355">
    <property type="term" value="P:regulation of DNA-templated transcription"/>
    <property type="evidence" value="ECO:0007669"/>
    <property type="project" value="InterPro"/>
</dbReference>
<dbReference type="InterPro" id="IPR011047">
    <property type="entry name" value="Quinoprotein_ADH-like_sf"/>
</dbReference>
<feature type="repeat" description="WD" evidence="5">
    <location>
        <begin position="1262"/>
        <end position="1303"/>
    </location>
</feature>
<evidence type="ECO:0000256" key="3">
    <source>
        <dbReference type="ARBA" id="ARBA00022737"/>
    </source>
</evidence>
<evidence type="ECO:0000313" key="8">
    <source>
        <dbReference type="EMBL" id="GIH24563.1"/>
    </source>
</evidence>
<dbReference type="CDD" id="cd00200">
    <property type="entry name" value="WD40"/>
    <property type="match status" value="1"/>
</dbReference>
<dbReference type="PANTHER" id="PTHR19848:SF8">
    <property type="entry name" value="F-BOX AND WD REPEAT DOMAIN CONTAINING 7"/>
    <property type="match status" value="1"/>
</dbReference>
<dbReference type="SUPFAM" id="SSF50998">
    <property type="entry name" value="Quinoprotein alcohol dehydrogenase-like"/>
    <property type="match status" value="2"/>
</dbReference>
<dbReference type="InterPro" id="IPR036388">
    <property type="entry name" value="WH-like_DNA-bd_sf"/>
</dbReference>
<dbReference type="GO" id="GO:0005829">
    <property type="term" value="C:cytosol"/>
    <property type="evidence" value="ECO:0007669"/>
    <property type="project" value="UniProtKB-ARBA"/>
</dbReference>
<keyword evidence="4 6" id="KW-0238">DNA-binding</keyword>
<dbReference type="GO" id="GO:0000160">
    <property type="term" value="P:phosphorelay signal transduction system"/>
    <property type="evidence" value="ECO:0007669"/>
    <property type="project" value="InterPro"/>
</dbReference>
<dbReference type="SUPFAM" id="SSF52540">
    <property type="entry name" value="P-loop containing nucleoside triphosphate hydrolases"/>
    <property type="match status" value="1"/>
</dbReference>
<dbReference type="SUPFAM" id="SSF48452">
    <property type="entry name" value="TPR-like"/>
    <property type="match status" value="1"/>
</dbReference>
<dbReference type="InterPro" id="IPR049052">
    <property type="entry name" value="nSTAND1"/>
</dbReference>
<dbReference type="InterPro" id="IPR027417">
    <property type="entry name" value="P-loop_NTPase"/>
</dbReference>
<sequence>MGEGVDFQVLGPLQVLRDGQVVALGSAPKVKLVLALLLSQADRVVSADWLVDAVWGDRAPASARQNLSLYVHRLRRALGPERIHRSGAGYRVMPEDNLDLVRFRSLLADGRNALAAGDIPGAGRTLRQSLDLWRGPAYEEFGDCLPLAEESEHLERLRLSAYEHWADAELQLGRAAELASELTGLVRTHPFREKLVGQCMLALYRSGRQAEALEMYREVTASFVDQLGIEPGLDLRQLHEAILLADPSLLARPGAALAGSVRVARAGNPYQGLAAFQQEDAALFFGRDTVLNRLADLTARRSVIAVVGASGSGKSSLLRAGLLGSVAPEGALITPTAQPLQAFARIAGQPGVIVVDQFEEVFTLCSDEAERQEFVTALIEASREPKAVLVLGIRADMLGQVSRYGELVEAIAGEGTLLLGPPTVFELREMVTRPAAAVGLVVEPELLAAALTDTGTEPGALPLLSHALRETWRRSADGELTLAGYRAIGGVRGAIAQSAEQLYHGLTEPEQRAVRRIFLRLTALGDGGEDSRRPVTRAELDGIGDPDVVERVLDRLAAARLVVLDTRTVEVAHEVLIRSWPRLHGWLTADRADLIVHHRLTQAAQHWLALQRDSGALYRDAPLQTTLSWADEHPNELNRLERQFLLASEARQRAERTVERRRIRQLRRMLVALTVLVLLAAGGTVVALDQSQAAELARSAAQARQLALTAQSMVGTDPDLAGLLAVSAYQESPDPRTLSALVSTAASARWHQVFKPDGRQVFAMRFSVDGRHLVTGDDQGYVSVWEAKTGKLLAQYGEHRRLEPSKVPPTVLQAAFDADGRTLVTLAEGMSAIGILIVRDMPSGTVRFQREVGQRMRTMALSPDGTRIAVGDVEGRVRVIDLRGGPDLTFRYADGRVAALAFSPDGTHLFAAIRHTGVVVWDLATKTSRLAIEDDRVGAAAFDDTGRLLVIARQHDVEFWSVSGDRVRKARTLPYQEPWAWSMSAVTAGRLAVADENGLITVWDTERGMPLETYQDRRRAEALVVALSPDGRTLASSGLNGPIVVRDLGDAFAGHTGRVNDLDVSPDRRTVATASGDGSVRLWDTGGRLLRVLDGHADSVEAVAFSPDGRSLAAVTRDHEVTVWNLADGGEDALIRYDASGSSTDVAFRPDAPNEVVTAALGRWRMDLGKPGKPTAAAFGNEYQLANSLEFSPDGAFLYSASADDVVIRHDMRTGEDRRLLRTGQGGLTDIAVSSDGRTIATAGGTTVRLWDAATGAHRATLTGHTAPVLSVAFSPDDRTVAAGGESRTIIVWDARTTREIVTLTGHDTRVQALAFVSPDTLISGANENRVLTWRLDAATAVGRICASTPRRLTAEEIALYSATEVC</sequence>
<accession>A0A919Q9L6</accession>
<dbReference type="SMART" id="SM01043">
    <property type="entry name" value="BTAD"/>
    <property type="match status" value="1"/>
</dbReference>
<keyword evidence="3" id="KW-0677">Repeat</keyword>
<dbReference type="SUPFAM" id="SSF50978">
    <property type="entry name" value="WD40 repeat-like"/>
    <property type="match status" value="1"/>
</dbReference>
<feature type="repeat" description="WD" evidence="5">
    <location>
        <begin position="754"/>
        <end position="795"/>
    </location>
</feature>
<dbReference type="SUPFAM" id="SSF46894">
    <property type="entry name" value="C-terminal effector domain of the bipartite response regulators"/>
    <property type="match status" value="1"/>
</dbReference>
<dbReference type="InterPro" id="IPR011990">
    <property type="entry name" value="TPR-like_helical_dom_sf"/>
</dbReference>
<dbReference type="PROSITE" id="PS00678">
    <property type="entry name" value="WD_REPEATS_1"/>
    <property type="match status" value="1"/>
</dbReference>
<organism evidence="8 9">
    <name type="scientific">Acrocarpospora phusangensis</name>
    <dbReference type="NCBI Taxonomy" id="1070424"/>
    <lineage>
        <taxon>Bacteria</taxon>
        <taxon>Bacillati</taxon>
        <taxon>Actinomycetota</taxon>
        <taxon>Actinomycetes</taxon>
        <taxon>Streptosporangiales</taxon>
        <taxon>Streptosporangiaceae</taxon>
        <taxon>Acrocarpospora</taxon>
    </lineage>
</organism>
<dbReference type="InterPro" id="IPR016032">
    <property type="entry name" value="Sig_transdc_resp-reg_C-effctor"/>
</dbReference>
<evidence type="ECO:0000256" key="6">
    <source>
        <dbReference type="PROSITE-ProRule" id="PRU01091"/>
    </source>
</evidence>
<dbReference type="GO" id="GO:0003677">
    <property type="term" value="F:DNA binding"/>
    <property type="evidence" value="ECO:0007669"/>
    <property type="project" value="UniProtKB-UniRule"/>
</dbReference>
<evidence type="ECO:0000256" key="1">
    <source>
        <dbReference type="ARBA" id="ARBA00005820"/>
    </source>
</evidence>